<protein>
    <recommendedName>
        <fullName evidence="3">DUF2795 domain-containing protein</fullName>
    </recommendedName>
</protein>
<sequence>MTTKTVWLLRRALDGLAFPAQKWQILAQADLNGVDNVTRERLRRLPEGSYDTIGAIAAHVDSESAE</sequence>
<evidence type="ECO:0000313" key="1">
    <source>
        <dbReference type="EMBL" id="RSM80895.1"/>
    </source>
</evidence>
<accession>A0A428Z3U7</accession>
<organism evidence="1 2">
    <name type="scientific">Kibdelosporangium aridum</name>
    <dbReference type="NCBI Taxonomy" id="2030"/>
    <lineage>
        <taxon>Bacteria</taxon>
        <taxon>Bacillati</taxon>
        <taxon>Actinomycetota</taxon>
        <taxon>Actinomycetes</taxon>
        <taxon>Pseudonocardiales</taxon>
        <taxon>Pseudonocardiaceae</taxon>
        <taxon>Kibdelosporangium</taxon>
    </lineage>
</organism>
<dbReference type="AlphaFoldDB" id="A0A428Z3U7"/>
<dbReference type="Proteomes" id="UP000287547">
    <property type="component" value="Unassembled WGS sequence"/>
</dbReference>
<reference evidence="1 2" key="1">
    <citation type="submission" date="2018-05" db="EMBL/GenBank/DDBJ databases">
        <title>Evolution of GPA BGCs.</title>
        <authorList>
            <person name="Waglechner N."/>
            <person name="Wright G.D."/>
        </authorList>
    </citation>
    <scope>NUCLEOTIDE SEQUENCE [LARGE SCALE GENOMIC DNA]</scope>
    <source>
        <strain evidence="1 2">A82846</strain>
    </source>
</reference>
<gene>
    <name evidence="1" type="ORF">DMH04_28695</name>
</gene>
<proteinExistence type="predicted"/>
<dbReference type="OrthoDB" id="3579733at2"/>
<dbReference type="Pfam" id="PF11387">
    <property type="entry name" value="DUF2795"/>
    <property type="match status" value="1"/>
</dbReference>
<dbReference type="RefSeq" id="WP_125727659.1">
    <property type="nucleotide sequence ID" value="NZ_QHKI01000027.1"/>
</dbReference>
<dbReference type="InterPro" id="IPR021527">
    <property type="entry name" value="DUF2795"/>
</dbReference>
<name>A0A428Z3U7_KIBAR</name>
<evidence type="ECO:0000313" key="2">
    <source>
        <dbReference type="Proteomes" id="UP000287547"/>
    </source>
</evidence>
<evidence type="ECO:0008006" key="3">
    <source>
        <dbReference type="Google" id="ProtNLM"/>
    </source>
</evidence>
<dbReference type="EMBL" id="QHKI01000027">
    <property type="protein sequence ID" value="RSM80895.1"/>
    <property type="molecule type" value="Genomic_DNA"/>
</dbReference>
<comment type="caution">
    <text evidence="1">The sequence shown here is derived from an EMBL/GenBank/DDBJ whole genome shotgun (WGS) entry which is preliminary data.</text>
</comment>